<dbReference type="Pfam" id="PF00126">
    <property type="entry name" value="HTH_1"/>
    <property type="match status" value="1"/>
</dbReference>
<evidence type="ECO:0000256" key="2">
    <source>
        <dbReference type="ARBA" id="ARBA00023015"/>
    </source>
</evidence>
<dbReference type="InterPro" id="IPR036388">
    <property type="entry name" value="WH-like_DNA-bd_sf"/>
</dbReference>
<evidence type="ECO:0000259" key="6">
    <source>
        <dbReference type="PROSITE" id="PS50931"/>
    </source>
</evidence>
<dbReference type="FunFam" id="1.10.10.10:FF:000001">
    <property type="entry name" value="LysR family transcriptional regulator"/>
    <property type="match status" value="1"/>
</dbReference>
<protein>
    <submittedName>
        <fullName evidence="7">LysR family transcriptional regulator</fullName>
    </submittedName>
</protein>
<dbReference type="PANTHER" id="PTHR30293:SF0">
    <property type="entry name" value="NITROGEN ASSIMILATION REGULATORY PROTEIN NAC"/>
    <property type="match status" value="1"/>
</dbReference>
<keyword evidence="5" id="KW-0804">Transcription</keyword>
<evidence type="ECO:0000256" key="4">
    <source>
        <dbReference type="ARBA" id="ARBA00023159"/>
    </source>
</evidence>
<reference evidence="7 8" key="1">
    <citation type="submission" date="2020-04" db="EMBL/GenBank/DDBJ databases">
        <title>Genome sequencing of novel species.</title>
        <authorList>
            <person name="Heo J."/>
            <person name="Kim S.-J."/>
            <person name="Kim J.-S."/>
            <person name="Hong S.-B."/>
            <person name="Kwon S.-W."/>
        </authorList>
    </citation>
    <scope>NUCLEOTIDE SEQUENCE [LARGE SCALE GENOMIC DNA]</scope>
    <source>
        <strain evidence="7 8">GN2-R2</strain>
    </source>
</reference>
<dbReference type="EMBL" id="CP051685">
    <property type="protein sequence ID" value="QJE02804.1"/>
    <property type="molecule type" value="Genomic_DNA"/>
</dbReference>
<feature type="domain" description="HTH lysR-type" evidence="6">
    <location>
        <begin position="1"/>
        <end position="58"/>
    </location>
</feature>
<name>A0A7Z2W141_9BURK</name>
<dbReference type="InterPro" id="IPR000847">
    <property type="entry name" value="LysR_HTH_N"/>
</dbReference>
<dbReference type="Proteomes" id="UP000502415">
    <property type="component" value="Chromosome"/>
</dbReference>
<comment type="similarity">
    <text evidence="1">Belongs to the LysR transcriptional regulatory family.</text>
</comment>
<dbReference type="RefSeq" id="WP_170204886.1">
    <property type="nucleotide sequence ID" value="NZ_CP051685.1"/>
</dbReference>
<accession>A0A7Z2W141</accession>
<proteinExistence type="inferred from homology"/>
<keyword evidence="3" id="KW-0238">DNA-binding</keyword>
<keyword evidence="8" id="KW-1185">Reference proteome</keyword>
<evidence type="ECO:0000256" key="1">
    <source>
        <dbReference type="ARBA" id="ARBA00009437"/>
    </source>
</evidence>
<dbReference type="Gene3D" id="1.10.10.10">
    <property type="entry name" value="Winged helix-like DNA-binding domain superfamily/Winged helix DNA-binding domain"/>
    <property type="match status" value="1"/>
</dbReference>
<dbReference type="Pfam" id="PF03466">
    <property type="entry name" value="LysR_substrate"/>
    <property type="match status" value="1"/>
</dbReference>
<keyword evidence="2" id="KW-0805">Transcription regulation</keyword>
<dbReference type="PROSITE" id="PS50931">
    <property type="entry name" value="HTH_LYSR"/>
    <property type="match status" value="1"/>
</dbReference>
<dbReference type="PANTHER" id="PTHR30293">
    <property type="entry name" value="TRANSCRIPTIONAL REGULATORY PROTEIN NAC-RELATED"/>
    <property type="match status" value="1"/>
</dbReference>
<dbReference type="SUPFAM" id="SSF53850">
    <property type="entry name" value="Periplasmic binding protein-like II"/>
    <property type="match status" value="1"/>
</dbReference>
<dbReference type="InterPro" id="IPR005119">
    <property type="entry name" value="LysR_subst-bd"/>
</dbReference>
<dbReference type="Gene3D" id="3.40.190.290">
    <property type="match status" value="1"/>
</dbReference>
<dbReference type="SUPFAM" id="SSF46785">
    <property type="entry name" value="Winged helix' DNA-binding domain"/>
    <property type="match status" value="1"/>
</dbReference>
<keyword evidence="4" id="KW-0010">Activator</keyword>
<evidence type="ECO:0000256" key="5">
    <source>
        <dbReference type="ARBA" id="ARBA00023163"/>
    </source>
</evidence>
<sequence>MNLDQLEAFVHVAELSSFTRASAILGRTQPALSRLVRQLEVDLRQNLLRRNGRGVVLTEAGKVLLEHSKGILHQVEAAQNALKNLQGTLDGHVRIGLAPSVARFATMALVRGFQTQFPQANITVSEGLSSYLAEWLAMGRIDAAVLYDTGETPLVDKRLLFSEEMFLISKPDAPAPATITLAELARYPLIIPGRLHAIRTLVEMHAAERGVQLNIALEIDAVPPLLDLVDEGYGHAVLPLNAILADPRQRRFRCTRIADPAIRSRVAIATSNQHPLSRLANRAVAMLESEIMPLYAARQQNIDAYLA</sequence>
<dbReference type="AlphaFoldDB" id="A0A7Z2W141"/>
<evidence type="ECO:0000313" key="7">
    <source>
        <dbReference type="EMBL" id="QJE02804.1"/>
    </source>
</evidence>
<dbReference type="GO" id="GO:0003677">
    <property type="term" value="F:DNA binding"/>
    <property type="evidence" value="ECO:0007669"/>
    <property type="project" value="UniProtKB-KW"/>
</dbReference>
<gene>
    <name evidence="7" type="ORF">HH212_24665</name>
</gene>
<dbReference type="KEGG" id="mfy:HH212_24665"/>
<dbReference type="GO" id="GO:2000142">
    <property type="term" value="P:regulation of DNA-templated transcription initiation"/>
    <property type="evidence" value="ECO:0007669"/>
    <property type="project" value="TreeGrafter"/>
</dbReference>
<organism evidence="7 8">
    <name type="scientific">Massilia forsythiae</name>
    <dbReference type="NCBI Taxonomy" id="2728020"/>
    <lineage>
        <taxon>Bacteria</taxon>
        <taxon>Pseudomonadati</taxon>
        <taxon>Pseudomonadota</taxon>
        <taxon>Betaproteobacteria</taxon>
        <taxon>Burkholderiales</taxon>
        <taxon>Oxalobacteraceae</taxon>
        <taxon>Telluria group</taxon>
        <taxon>Massilia</taxon>
    </lineage>
</organism>
<evidence type="ECO:0000313" key="8">
    <source>
        <dbReference type="Proteomes" id="UP000502415"/>
    </source>
</evidence>
<evidence type="ECO:0000256" key="3">
    <source>
        <dbReference type="ARBA" id="ARBA00023125"/>
    </source>
</evidence>
<dbReference type="InterPro" id="IPR036390">
    <property type="entry name" value="WH_DNA-bd_sf"/>
</dbReference>
<dbReference type="GO" id="GO:0003700">
    <property type="term" value="F:DNA-binding transcription factor activity"/>
    <property type="evidence" value="ECO:0007669"/>
    <property type="project" value="InterPro"/>
</dbReference>